<reference evidence="2" key="2">
    <citation type="submission" date="2025-08" db="UniProtKB">
        <authorList>
            <consortium name="Ensembl"/>
        </authorList>
    </citation>
    <scope>IDENTIFICATION</scope>
</reference>
<proteinExistence type="predicted"/>
<feature type="region of interest" description="Disordered" evidence="1">
    <location>
        <begin position="1"/>
        <end position="22"/>
    </location>
</feature>
<sequence>MGFSQIPERRLQQVSSHGGPRGSLWVFFRASKDSRAGPAFNALQVNTMENN</sequence>
<dbReference type="Ensembl" id="ENSSSUT00005020090.1">
    <property type="protein sequence ID" value="ENSSSUP00005017634.1"/>
    <property type="gene ID" value="ENSSSUG00005011382.1"/>
</dbReference>
<reference evidence="2 3" key="1">
    <citation type="submission" date="2019-05" db="EMBL/GenBank/DDBJ databases">
        <title>A Chromosome-scale Meerkat (S. suricatta) Genome Assembly.</title>
        <authorList>
            <person name="Dudchenko O."/>
            <person name="Lieberman Aiden E."/>
            <person name="Tung J."/>
            <person name="Barreiro L.B."/>
            <person name="Clutton-Brock T.H."/>
        </authorList>
    </citation>
    <scope>NUCLEOTIDE SEQUENCE [LARGE SCALE GENOMIC DNA]</scope>
</reference>
<evidence type="ECO:0000313" key="3">
    <source>
        <dbReference type="Proteomes" id="UP000472268"/>
    </source>
</evidence>
<dbReference type="AlphaFoldDB" id="A0A673U078"/>
<protein>
    <submittedName>
        <fullName evidence="2">Uncharacterized protein</fullName>
    </submittedName>
</protein>
<evidence type="ECO:0000313" key="2">
    <source>
        <dbReference type="Ensembl" id="ENSSSUP00005017634.1"/>
    </source>
</evidence>
<organism evidence="2 3">
    <name type="scientific">Suricata suricatta</name>
    <name type="common">Meerkat</name>
    <dbReference type="NCBI Taxonomy" id="37032"/>
    <lineage>
        <taxon>Eukaryota</taxon>
        <taxon>Metazoa</taxon>
        <taxon>Chordata</taxon>
        <taxon>Craniata</taxon>
        <taxon>Vertebrata</taxon>
        <taxon>Euteleostomi</taxon>
        <taxon>Mammalia</taxon>
        <taxon>Eutheria</taxon>
        <taxon>Laurasiatheria</taxon>
        <taxon>Carnivora</taxon>
        <taxon>Feliformia</taxon>
        <taxon>Herpestidae</taxon>
        <taxon>Suricata</taxon>
    </lineage>
</organism>
<dbReference type="OMA" id="RAGPAFN"/>
<reference evidence="2" key="3">
    <citation type="submission" date="2025-09" db="UniProtKB">
        <authorList>
            <consortium name="Ensembl"/>
        </authorList>
    </citation>
    <scope>IDENTIFICATION</scope>
</reference>
<accession>A0A673U078</accession>
<keyword evidence="3" id="KW-1185">Reference proteome</keyword>
<name>A0A673U078_SURSU</name>
<evidence type="ECO:0000256" key="1">
    <source>
        <dbReference type="SAM" id="MobiDB-lite"/>
    </source>
</evidence>
<dbReference type="Proteomes" id="UP000472268">
    <property type="component" value="Chromosome 9"/>
</dbReference>